<evidence type="ECO:0000256" key="8">
    <source>
        <dbReference type="SAM" id="MobiDB-lite"/>
    </source>
</evidence>
<protein>
    <submittedName>
        <fullName evidence="10">Purine permease</fullName>
    </submittedName>
</protein>
<evidence type="ECO:0000256" key="5">
    <source>
        <dbReference type="ARBA" id="ARBA00022692"/>
    </source>
</evidence>
<feature type="transmembrane region" description="Helical" evidence="9">
    <location>
        <begin position="398"/>
        <end position="420"/>
    </location>
</feature>
<feature type="transmembrane region" description="Helical" evidence="9">
    <location>
        <begin position="336"/>
        <end position="357"/>
    </location>
</feature>
<feature type="transmembrane region" description="Helical" evidence="9">
    <location>
        <begin position="369"/>
        <end position="386"/>
    </location>
</feature>
<dbReference type="PANTHER" id="PTHR42810:SF4">
    <property type="entry name" value="URIC ACID TRANSPORTER UACT"/>
    <property type="match status" value="1"/>
</dbReference>
<evidence type="ECO:0000256" key="4">
    <source>
        <dbReference type="ARBA" id="ARBA00022475"/>
    </source>
</evidence>
<feature type="transmembrane region" description="Helical" evidence="9">
    <location>
        <begin position="160"/>
        <end position="177"/>
    </location>
</feature>
<comment type="subcellular location">
    <subcellularLocation>
        <location evidence="1">Cell membrane</location>
        <topology evidence="1">Multi-pass membrane protein</topology>
    </subcellularLocation>
</comment>
<feature type="transmembrane region" description="Helical" evidence="9">
    <location>
        <begin position="76"/>
        <end position="96"/>
    </location>
</feature>
<keyword evidence="7 9" id="KW-0472">Membrane</keyword>
<dbReference type="EMBL" id="JAGYPE010000002">
    <property type="protein sequence ID" value="MBS4182916.1"/>
    <property type="molecule type" value="Genomic_DNA"/>
</dbReference>
<feature type="transmembrane region" description="Helical" evidence="9">
    <location>
        <begin position="184"/>
        <end position="204"/>
    </location>
</feature>
<feature type="transmembrane region" description="Helical" evidence="9">
    <location>
        <begin position="135"/>
        <end position="154"/>
    </location>
</feature>
<keyword evidence="6 9" id="KW-1133">Transmembrane helix</keyword>
<comment type="caution">
    <text evidence="10">The sequence shown here is derived from an EMBL/GenBank/DDBJ whole genome shotgun (WGS) entry which is preliminary data.</text>
</comment>
<keyword evidence="4" id="KW-1003">Cell membrane</keyword>
<dbReference type="InterPro" id="IPR006043">
    <property type="entry name" value="NCS2"/>
</dbReference>
<evidence type="ECO:0000256" key="3">
    <source>
        <dbReference type="ARBA" id="ARBA00022448"/>
    </source>
</evidence>
<accession>A0A942Y8Z7</accession>
<feature type="transmembrane region" description="Helical" evidence="9">
    <location>
        <begin position="312"/>
        <end position="330"/>
    </location>
</feature>
<keyword evidence="3" id="KW-0813">Transport</keyword>
<comment type="similarity">
    <text evidence="2">Belongs to the nucleobase:cation symporter-2 (NCS2) (TC 2.A.40) family.</text>
</comment>
<evidence type="ECO:0000313" key="10">
    <source>
        <dbReference type="EMBL" id="MBS4182916.1"/>
    </source>
</evidence>
<dbReference type="NCBIfam" id="TIGR00801">
    <property type="entry name" value="ncs2"/>
    <property type="match status" value="1"/>
</dbReference>
<keyword evidence="5 9" id="KW-0812">Transmembrane</keyword>
<organism evidence="10">
    <name type="scientific">Neobacillus citreus</name>
    <dbReference type="NCBI Taxonomy" id="2833578"/>
    <lineage>
        <taxon>Bacteria</taxon>
        <taxon>Bacillati</taxon>
        <taxon>Bacillota</taxon>
        <taxon>Bacilli</taxon>
        <taxon>Bacillales</taxon>
        <taxon>Bacillaceae</taxon>
        <taxon>Neobacillus</taxon>
    </lineage>
</organism>
<dbReference type="NCBIfam" id="NF037981">
    <property type="entry name" value="NCS2_1"/>
    <property type="match status" value="1"/>
</dbReference>
<dbReference type="PANTHER" id="PTHR42810">
    <property type="entry name" value="PURINE PERMEASE C1399.01C-RELATED"/>
    <property type="match status" value="1"/>
</dbReference>
<feature type="region of interest" description="Disordered" evidence="8">
    <location>
        <begin position="431"/>
        <end position="465"/>
    </location>
</feature>
<feature type="transmembrane region" description="Helical" evidence="9">
    <location>
        <begin position="102"/>
        <end position="123"/>
    </location>
</feature>
<dbReference type="Pfam" id="PF00860">
    <property type="entry name" value="Xan_ur_permease"/>
    <property type="match status" value="1"/>
</dbReference>
<feature type="transmembrane region" description="Helical" evidence="9">
    <location>
        <begin position="49"/>
        <end position="69"/>
    </location>
</feature>
<sequence>MSPQTATPPLAPWRMILLGIQHVIVMYTGCVTVPLVFGSALGLPTHTVATLVSADLLVAGLITVLQALGIRKIAGVRLPIVAGASFTAVTPMILIGQQYGLAAVYGAMIAAGVFGILVAVPFARIVKFFPAVVRGSAVTIIGLSLIGTAVGMISDGTGQVGLHLGLAAGVVLLIVVLMRFGRGFLSQSAVLIALVIGTVAAAFMSMTDFSSVGSAAWFGLPQPFLFGSPTFPIAAVISMCIVMLVIFTESTAYMMAVADMTGTKLSQGDLARGLVADGASSALAGVLTAFPDTVFAQNVSLVRMTGVRNRSVVVVTGVILVAMGLVPKVGEVVASLPQVVIGAVSLVMFATVAGVGIHTLAKVRYEGTHNIIVVSLSLGIGMIPVVSPDLYASFPPTVQIIAGGAITSSVIVAFLLNLLFNGGRGEDQGDPVVELPAAGLDTARGGPAESTAAPTADVDVEEATR</sequence>
<dbReference type="GO" id="GO:0042907">
    <property type="term" value="F:xanthine transmembrane transporter activity"/>
    <property type="evidence" value="ECO:0007669"/>
    <property type="project" value="TreeGrafter"/>
</dbReference>
<evidence type="ECO:0000256" key="9">
    <source>
        <dbReference type="SAM" id="Phobius"/>
    </source>
</evidence>
<dbReference type="GO" id="GO:0005886">
    <property type="term" value="C:plasma membrane"/>
    <property type="evidence" value="ECO:0007669"/>
    <property type="project" value="UniProtKB-SubCell"/>
</dbReference>
<evidence type="ECO:0000256" key="1">
    <source>
        <dbReference type="ARBA" id="ARBA00004651"/>
    </source>
</evidence>
<dbReference type="InterPro" id="IPR006042">
    <property type="entry name" value="Xan_ur_permease"/>
</dbReference>
<dbReference type="InterPro" id="IPR017588">
    <property type="entry name" value="UacT-like"/>
</dbReference>
<evidence type="ECO:0000256" key="6">
    <source>
        <dbReference type="ARBA" id="ARBA00022989"/>
    </source>
</evidence>
<evidence type="ECO:0000256" key="7">
    <source>
        <dbReference type="ARBA" id="ARBA00023136"/>
    </source>
</evidence>
<proteinExistence type="inferred from homology"/>
<feature type="transmembrane region" description="Helical" evidence="9">
    <location>
        <begin position="224"/>
        <end position="247"/>
    </location>
</feature>
<reference evidence="10" key="1">
    <citation type="submission" date="2021-05" db="EMBL/GenBank/DDBJ databases">
        <title>Novel Bacillus species.</title>
        <authorList>
            <person name="Liu G."/>
        </authorList>
    </citation>
    <scope>NUCLEOTIDE SEQUENCE</scope>
    <source>
        <strain evidence="10">FJAT-50051</strain>
    </source>
</reference>
<gene>
    <name evidence="10" type="ORF">KHB02_16095</name>
</gene>
<dbReference type="NCBIfam" id="TIGR03173">
    <property type="entry name" value="pbuX"/>
    <property type="match status" value="1"/>
</dbReference>
<evidence type="ECO:0000256" key="2">
    <source>
        <dbReference type="ARBA" id="ARBA00008821"/>
    </source>
</evidence>
<dbReference type="AlphaFoldDB" id="A0A942Y8Z7"/>
<feature type="transmembrane region" description="Helical" evidence="9">
    <location>
        <begin position="24"/>
        <end position="43"/>
    </location>
</feature>
<name>A0A942Y8Z7_9BACI</name>